<evidence type="ECO:0000259" key="15">
    <source>
        <dbReference type="PROSITE" id="PS51099"/>
    </source>
</evidence>
<dbReference type="Proteomes" id="UP001596321">
    <property type="component" value="Unassembled WGS sequence"/>
</dbReference>
<evidence type="ECO:0000256" key="9">
    <source>
        <dbReference type="ARBA" id="ARBA00022777"/>
    </source>
</evidence>
<feature type="transmembrane region" description="Helical" evidence="13">
    <location>
        <begin position="670"/>
        <end position="690"/>
    </location>
</feature>
<dbReference type="Gene3D" id="3.40.50.2300">
    <property type="match status" value="1"/>
</dbReference>
<evidence type="ECO:0000313" key="17">
    <source>
        <dbReference type="EMBL" id="MFC6502872.1"/>
    </source>
</evidence>
<feature type="domain" description="PTS EIIC type-2" evidence="16">
    <location>
        <begin position="353"/>
        <end position="700"/>
    </location>
</feature>
<protein>
    <submittedName>
        <fullName evidence="17">Fructose-specific PTS transporter subunit EIIC</fullName>
    </submittedName>
</protein>
<feature type="transmembrane region" description="Helical" evidence="13">
    <location>
        <begin position="361"/>
        <end position="384"/>
    </location>
</feature>
<gene>
    <name evidence="17" type="ORF">ACFQFF_15300</name>
</gene>
<organism evidence="17 18">
    <name type="scientific">Streptomyces plicatus</name>
    <dbReference type="NCBI Taxonomy" id="1922"/>
    <lineage>
        <taxon>Bacteria</taxon>
        <taxon>Bacillati</taxon>
        <taxon>Actinomycetota</taxon>
        <taxon>Actinomycetes</taxon>
        <taxon>Kitasatosporales</taxon>
        <taxon>Streptomycetaceae</taxon>
        <taxon>Streptomyces</taxon>
        <taxon>Streptomyces rochei group</taxon>
    </lineage>
</organism>
<evidence type="ECO:0000256" key="3">
    <source>
        <dbReference type="ARBA" id="ARBA00022475"/>
    </source>
</evidence>
<accession>A0ABW1XY70</accession>
<keyword evidence="4" id="KW-0597">Phosphoprotein</keyword>
<keyword evidence="8 13" id="KW-0812">Transmembrane</keyword>
<feature type="transmembrane region" description="Helical" evidence="13">
    <location>
        <begin position="404"/>
        <end position="429"/>
    </location>
</feature>
<feature type="compositionally biased region" description="Basic and acidic residues" evidence="12">
    <location>
        <begin position="198"/>
        <end position="213"/>
    </location>
</feature>
<reference evidence="18" key="1">
    <citation type="journal article" date="2019" name="Int. J. Syst. Evol. Microbiol.">
        <title>The Global Catalogue of Microorganisms (GCM) 10K type strain sequencing project: providing services to taxonomists for standard genome sequencing and annotation.</title>
        <authorList>
            <consortium name="The Broad Institute Genomics Platform"/>
            <consortium name="The Broad Institute Genome Sequencing Center for Infectious Disease"/>
            <person name="Wu L."/>
            <person name="Ma J."/>
        </authorList>
    </citation>
    <scope>NUCLEOTIDE SEQUENCE [LARGE SCALE GENOMIC DNA]</scope>
    <source>
        <strain evidence="18">JCM 4504</strain>
    </source>
</reference>
<comment type="caution">
    <text evidence="17">The sequence shown here is derived from an EMBL/GenBank/DDBJ whole genome shotgun (WGS) entry which is preliminary data.</text>
</comment>
<keyword evidence="11 13" id="KW-0472">Membrane</keyword>
<evidence type="ECO:0000256" key="1">
    <source>
        <dbReference type="ARBA" id="ARBA00004429"/>
    </source>
</evidence>
<dbReference type="SUPFAM" id="SSF55804">
    <property type="entry name" value="Phoshotransferase/anion transport protein"/>
    <property type="match status" value="1"/>
</dbReference>
<dbReference type="InterPro" id="IPR004715">
    <property type="entry name" value="PTS_IIA_fruc"/>
</dbReference>
<dbReference type="SUPFAM" id="SSF52794">
    <property type="entry name" value="PTS system IIB component-like"/>
    <property type="match status" value="1"/>
</dbReference>
<dbReference type="CDD" id="cd00211">
    <property type="entry name" value="PTS_IIA_fru"/>
    <property type="match status" value="1"/>
</dbReference>
<feature type="transmembrane region" description="Helical" evidence="13">
    <location>
        <begin position="483"/>
        <end position="505"/>
    </location>
</feature>
<evidence type="ECO:0000256" key="2">
    <source>
        <dbReference type="ARBA" id="ARBA00022448"/>
    </source>
</evidence>
<evidence type="ECO:0000259" key="14">
    <source>
        <dbReference type="PROSITE" id="PS51094"/>
    </source>
</evidence>
<feature type="region of interest" description="Disordered" evidence="12">
    <location>
        <begin position="176"/>
        <end position="214"/>
    </location>
</feature>
<evidence type="ECO:0000313" key="18">
    <source>
        <dbReference type="Proteomes" id="UP001596321"/>
    </source>
</evidence>
<evidence type="ECO:0000256" key="4">
    <source>
        <dbReference type="ARBA" id="ARBA00022553"/>
    </source>
</evidence>
<feature type="transmembrane region" description="Helical" evidence="13">
    <location>
        <begin position="631"/>
        <end position="650"/>
    </location>
</feature>
<sequence>MSEMITADLVDLDLSADSKEAAARALAERMVALGRVTDLDGFLADVAAREAQMPTGLDGGIGIPHCRSEHVTEPTLAFGRSAAGIDFGAADGPADLIFLIAAPAGADDAHLTILSSLARQLMNAEFTDALRAAADAGAAAALIRGEEPDGTGGVPEGIEDSVDSVAVPAAASAGAATGIATGSPDVGPEEGSQNGTDDGPRNGPDDGPAERGRPFRVVAVTSCPTGIAHTYMAAESLEKAGREAGVEVVVETQGSAGFTRLDPAVIEAADGVIFAHDVPVRDKDRFAGKPTVDTGVKAAINRPGELIDEVRGKAARGEVTAAGAAGAAGTDGASGTTPVERGGKPGEGYGTKLRVWLMSGVSYMVPFVAAGGLLIALGFAIGGYEINKAPSVMDHFVWSQADSWAALLFQVGGVAFAFLVPVLAGYIAYGMADRPGLVPGFVGGSIALTVNAGFLGGLAAGLISGAVVMAIQRVRIPAALRGIMPVVVIPLISSAVVGFLMFVVIGKPIASAQKAMTDWLSGLSGANAVLLGALLGLMMCFDLGGPVNKVAYAFATAGIAVADPSDSAMKIMAAVMAAGMVPPLAMALATTVRGKLFNAAERENGKAAWVLGASFISEGAIPFAAADPLRVIPSSMVGGALTGALSMAFGATLRAPHGGIFVVPLIGNPLLYLVAIAAGVCVTTALVIVLKGLRNPAPGAVSQGPGGTDPSAPSPEAKQPVAA</sequence>
<evidence type="ECO:0000259" key="16">
    <source>
        <dbReference type="PROSITE" id="PS51104"/>
    </source>
</evidence>
<dbReference type="NCBIfam" id="TIGR01427">
    <property type="entry name" value="PTS_IIC_fructo"/>
    <property type="match status" value="1"/>
</dbReference>
<feature type="region of interest" description="Disordered" evidence="12">
    <location>
        <begin position="326"/>
        <end position="345"/>
    </location>
</feature>
<dbReference type="NCBIfam" id="TIGR00829">
    <property type="entry name" value="FRU"/>
    <property type="match status" value="1"/>
</dbReference>
<dbReference type="InterPro" id="IPR002178">
    <property type="entry name" value="PTS_EIIA_type-2_dom"/>
</dbReference>
<dbReference type="PANTHER" id="PTHR30505:SF0">
    <property type="entry name" value="FRUCTOSE-LIKE PTS SYSTEM EIIBC COMPONENT-RELATED"/>
    <property type="match status" value="1"/>
</dbReference>
<dbReference type="InterPro" id="IPR013011">
    <property type="entry name" value="PTS_EIIB_2"/>
</dbReference>
<evidence type="ECO:0000256" key="13">
    <source>
        <dbReference type="SAM" id="Phobius"/>
    </source>
</evidence>
<keyword evidence="7" id="KW-0598">Phosphotransferase system</keyword>
<evidence type="ECO:0000256" key="5">
    <source>
        <dbReference type="ARBA" id="ARBA00022597"/>
    </source>
</evidence>
<keyword evidence="6" id="KW-0808">Transferase</keyword>
<keyword evidence="2" id="KW-0813">Transport</keyword>
<dbReference type="EMBL" id="JBHSUW010000001">
    <property type="protein sequence ID" value="MFC6502872.1"/>
    <property type="molecule type" value="Genomic_DNA"/>
</dbReference>
<dbReference type="InterPro" id="IPR003352">
    <property type="entry name" value="PTS_EIIC"/>
</dbReference>
<dbReference type="InterPro" id="IPR003501">
    <property type="entry name" value="PTS_EIIB_2/3"/>
</dbReference>
<dbReference type="Gene3D" id="3.40.930.10">
    <property type="entry name" value="Mannitol-specific EII, Chain A"/>
    <property type="match status" value="1"/>
</dbReference>
<comment type="subcellular location">
    <subcellularLocation>
        <location evidence="1">Cell inner membrane</location>
        <topology evidence="1">Multi-pass membrane protein</topology>
    </subcellularLocation>
</comment>
<dbReference type="InterPro" id="IPR016152">
    <property type="entry name" value="PTrfase/Anion_transptr"/>
</dbReference>
<feature type="transmembrane region" description="Helical" evidence="13">
    <location>
        <begin position="571"/>
        <end position="592"/>
    </location>
</feature>
<dbReference type="PANTHER" id="PTHR30505">
    <property type="entry name" value="FRUCTOSE-LIKE PERMEASE"/>
    <property type="match status" value="1"/>
</dbReference>
<keyword evidence="5" id="KW-0762">Sugar transport</keyword>
<dbReference type="CDD" id="cd05569">
    <property type="entry name" value="PTS_IIB_fructose"/>
    <property type="match status" value="1"/>
</dbReference>
<keyword evidence="10 13" id="KW-1133">Transmembrane helix</keyword>
<feature type="domain" description="PTS EIIA type-2" evidence="14">
    <location>
        <begin position="3"/>
        <end position="146"/>
    </location>
</feature>
<dbReference type="PROSITE" id="PS51104">
    <property type="entry name" value="PTS_EIIC_TYPE_2"/>
    <property type="match status" value="1"/>
</dbReference>
<dbReference type="InterPro" id="IPR003353">
    <property type="entry name" value="PTS_IIB_fruc"/>
</dbReference>
<dbReference type="InterPro" id="IPR036095">
    <property type="entry name" value="PTS_EIIB-like_sf"/>
</dbReference>
<proteinExistence type="predicted"/>
<name>A0ABW1XY70_STRPL</name>
<dbReference type="RefSeq" id="WP_193450033.1">
    <property type="nucleotide sequence ID" value="NZ_BMUJ01000013.1"/>
</dbReference>
<evidence type="ECO:0000256" key="8">
    <source>
        <dbReference type="ARBA" id="ARBA00022692"/>
    </source>
</evidence>
<evidence type="ECO:0000256" key="7">
    <source>
        <dbReference type="ARBA" id="ARBA00022683"/>
    </source>
</evidence>
<dbReference type="PROSITE" id="PS51099">
    <property type="entry name" value="PTS_EIIB_TYPE_2"/>
    <property type="match status" value="1"/>
</dbReference>
<dbReference type="Pfam" id="PF02302">
    <property type="entry name" value="PTS_IIB"/>
    <property type="match status" value="1"/>
</dbReference>
<dbReference type="NCBIfam" id="TIGR00848">
    <property type="entry name" value="fruA"/>
    <property type="match status" value="1"/>
</dbReference>
<evidence type="ECO:0000256" key="10">
    <source>
        <dbReference type="ARBA" id="ARBA00022989"/>
    </source>
</evidence>
<feature type="transmembrane region" description="Helical" evidence="13">
    <location>
        <begin position="441"/>
        <end position="471"/>
    </location>
</feature>
<dbReference type="PROSITE" id="PS51094">
    <property type="entry name" value="PTS_EIIA_TYPE_2"/>
    <property type="match status" value="1"/>
</dbReference>
<keyword evidence="9" id="KW-0418">Kinase</keyword>
<keyword evidence="3" id="KW-1003">Cell membrane</keyword>
<feature type="region of interest" description="Disordered" evidence="12">
    <location>
        <begin position="699"/>
        <end position="723"/>
    </location>
</feature>
<evidence type="ECO:0000256" key="6">
    <source>
        <dbReference type="ARBA" id="ARBA00022679"/>
    </source>
</evidence>
<dbReference type="InterPro" id="IPR006327">
    <property type="entry name" value="PTS_IIC_fruc"/>
</dbReference>
<feature type="compositionally biased region" description="Low complexity" evidence="12">
    <location>
        <begin position="326"/>
        <end position="337"/>
    </location>
</feature>
<dbReference type="InterPro" id="IPR050864">
    <property type="entry name" value="Bacterial_PTS_Sugar_Transport"/>
</dbReference>
<dbReference type="Pfam" id="PF00359">
    <property type="entry name" value="PTS_EIIA_2"/>
    <property type="match status" value="1"/>
</dbReference>
<evidence type="ECO:0000256" key="11">
    <source>
        <dbReference type="ARBA" id="ARBA00023136"/>
    </source>
</evidence>
<keyword evidence="18" id="KW-1185">Reference proteome</keyword>
<feature type="transmembrane region" description="Helical" evidence="13">
    <location>
        <begin position="517"/>
        <end position="539"/>
    </location>
</feature>
<dbReference type="InterPro" id="IPR013014">
    <property type="entry name" value="PTS_EIIC_2"/>
</dbReference>
<dbReference type="Pfam" id="PF02378">
    <property type="entry name" value="PTS_EIIC"/>
    <property type="match status" value="1"/>
</dbReference>
<feature type="domain" description="PTS EIIB type-2" evidence="15">
    <location>
        <begin position="217"/>
        <end position="312"/>
    </location>
</feature>
<evidence type="ECO:0000256" key="12">
    <source>
        <dbReference type="SAM" id="MobiDB-lite"/>
    </source>
</evidence>